<evidence type="ECO:0000313" key="2">
    <source>
        <dbReference type="EMBL" id="SEL94142.1"/>
    </source>
</evidence>
<accession>A0A1H7UAQ2</accession>
<keyword evidence="3" id="KW-1185">Reference proteome</keyword>
<dbReference type="CDD" id="cd14728">
    <property type="entry name" value="Ere-like"/>
    <property type="match status" value="1"/>
</dbReference>
<sequence>MPVQTASLLAAVREVALPAGGDRTAGPPGGPNARPGPALDRLLAARERPPALLALGEPTHGVEAFPRLRNELLAHLVERHGFRSVALESDCLAATAVDDHVTTGEGDLDDVLATGFSHGFGASPANRELVTWLRDHNARRDPDDQVRFHGFDAPLEMTGAAGPRASLLAAHAYLAAHLGAGRVTHDAAALDALLGDDARWTDPRALTDPSLSVGDTAEARALRLAADDLVALFEAEAPRLRAAGTRTAYERALTAARTARGLLRYHAAMASSAPGRVSSMLGLRDLMMAENLVAIARAQARRGPCLVFAHNHHLHRGQSSWELAGMELRWWSAGALAAESLGDGYAVVAADAGDVEGEPAGRAGPGSLQAVLADAASGLAPFPAFFPAEALAGALAAHPGVRARADSGPGYFPLDPAQLGDVDAVAFLTSAH</sequence>
<dbReference type="OrthoDB" id="4329964at2"/>
<dbReference type="Gene3D" id="3.30.1870.10">
    <property type="entry name" value="EreA-like, domain 2"/>
    <property type="match status" value="1"/>
</dbReference>
<evidence type="ECO:0000256" key="1">
    <source>
        <dbReference type="SAM" id="MobiDB-lite"/>
    </source>
</evidence>
<dbReference type="STRING" id="46177.SAMN05660976_03740"/>
<dbReference type="SUPFAM" id="SSF159501">
    <property type="entry name" value="EreA/ChaN-like"/>
    <property type="match status" value="1"/>
</dbReference>
<dbReference type="PANTHER" id="PTHR31299:SF0">
    <property type="entry name" value="ESTERASE, PUTATIVE (AFU_ORTHOLOGUE AFUA_1G05850)-RELATED"/>
    <property type="match status" value="1"/>
</dbReference>
<dbReference type="Pfam" id="PF05139">
    <property type="entry name" value="Erythro_esteras"/>
    <property type="match status" value="1"/>
</dbReference>
<gene>
    <name evidence="2" type="ORF">SAMN05660976_03740</name>
</gene>
<dbReference type="Proteomes" id="UP000198953">
    <property type="component" value="Unassembled WGS sequence"/>
</dbReference>
<dbReference type="GO" id="GO:0046677">
    <property type="term" value="P:response to antibiotic"/>
    <property type="evidence" value="ECO:0007669"/>
    <property type="project" value="InterPro"/>
</dbReference>
<proteinExistence type="predicted"/>
<name>A0A1H7UAQ2_9ACTN</name>
<protein>
    <submittedName>
        <fullName evidence="2">Erythromycin esterase homolog</fullName>
    </submittedName>
</protein>
<dbReference type="EMBL" id="FOBF01000008">
    <property type="protein sequence ID" value="SEL94142.1"/>
    <property type="molecule type" value="Genomic_DNA"/>
</dbReference>
<organism evidence="2 3">
    <name type="scientific">Nonomuraea pusilla</name>
    <dbReference type="NCBI Taxonomy" id="46177"/>
    <lineage>
        <taxon>Bacteria</taxon>
        <taxon>Bacillati</taxon>
        <taxon>Actinomycetota</taxon>
        <taxon>Actinomycetes</taxon>
        <taxon>Streptosporangiales</taxon>
        <taxon>Streptosporangiaceae</taxon>
        <taxon>Nonomuraea</taxon>
    </lineage>
</organism>
<dbReference type="PANTHER" id="PTHR31299">
    <property type="entry name" value="ESTERASE, PUTATIVE (AFU_ORTHOLOGUE AFUA_1G05850)-RELATED"/>
    <property type="match status" value="1"/>
</dbReference>
<reference evidence="2 3" key="1">
    <citation type="submission" date="2016-10" db="EMBL/GenBank/DDBJ databases">
        <authorList>
            <person name="de Groot N.N."/>
        </authorList>
    </citation>
    <scope>NUCLEOTIDE SEQUENCE [LARGE SCALE GENOMIC DNA]</scope>
    <source>
        <strain evidence="2 3">DSM 43357</strain>
    </source>
</reference>
<dbReference type="RefSeq" id="WP_091101783.1">
    <property type="nucleotide sequence ID" value="NZ_FOBF01000008.1"/>
</dbReference>
<dbReference type="InterPro" id="IPR007815">
    <property type="entry name" value="Emycin_Estase"/>
</dbReference>
<evidence type="ECO:0000313" key="3">
    <source>
        <dbReference type="Proteomes" id="UP000198953"/>
    </source>
</evidence>
<dbReference type="InterPro" id="IPR052036">
    <property type="entry name" value="Hydrolase/PRTase-associated"/>
</dbReference>
<feature type="region of interest" description="Disordered" evidence="1">
    <location>
        <begin position="19"/>
        <end position="38"/>
    </location>
</feature>
<dbReference type="AlphaFoldDB" id="A0A1H7UAQ2"/>